<dbReference type="Proteomes" id="UP000223749">
    <property type="component" value="Chromosome"/>
</dbReference>
<evidence type="ECO:0000313" key="1">
    <source>
        <dbReference type="EMBL" id="ATP58409.1"/>
    </source>
</evidence>
<organism evidence="1 2">
    <name type="scientific">Pedobacter ginsengisoli</name>
    <dbReference type="NCBI Taxonomy" id="363852"/>
    <lineage>
        <taxon>Bacteria</taxon>
        <taxon>Pseudomonadati</taxon>
        <taxon>Bacteroidota</taxon>
        <taxon>Sphingobacteriia</taxon>
        <taxon>Sphingobacteriales</taxon>
        <taxon>Sphingobacteriaceae</taxon>
        <taxon>Pedobacter</taxon>
    </lineage>
</organism>
<protein>
    <submittedName>
        <fullName evidence="1">Uncharacterized protein</fullName>
    </submittedName>
</protein>
<accession>A0A2D1U9V0</accession>
<sequence length="228" mass="26796">MPRNEILSIKCSERQVGHSPPNLALEESKKIVQAIYSYIEPLFNRSQLRRIHLLKQQEMRPELNRNPPNHKNLEALKQIEARLSSTKRVYKNSIRAKLNGTTSQKAMNPVISGFYHVIVNKVKELYSKLPNKEDRVIIELNNELDPTDSHGLFTLITPTFFFYLECSITNQYRIEYQFHNCPVEEEIQQLINAFSMRSYSTEVVNQPDYPAFFQRCLQVQPDRFIHQL</sequence>
<gene>
    <name evidence="1" type="ORF">CPT03_19050</name>
</gene>
<dbReference type="AlphaFoldDB" id="A0A2D1U9V0"/>
<proteinExistence type="predicted"/>
<dbReference type="KEGG" id="pgs:CPT03_19050"/>
<keyword evidence="2" id="KW-1185">Reference proteome</keyword>
<dbReference type="EMBL" id="CP024091">
    <property type="protein sequence ID" value="ATP58409.1"/>
    <property type="molecule type" value="Genomic_DNA"/>
</dbReference>
<reference evidence="1 2" key="1">
    <citation type="submission" date="2017-10" db="EMBL/GenBank/DDBJ databases">
        <title>Whole genome of Pedobacter ginsengisoli T01R-27 isolated from tomato rhizosphere.</title>
        <authorList>
            <person name="Weon H.-Y."/>
            <person name="Lee S.A."/>
            <person name="Sang M.K."/>
            <person name="Song J."/>
        </authorList>
    </citation>
    <scope>NUCLEOTIDE SEQUENCE [LARGE SCALE GENOMIC DNA]</scope>
    <source>
        <strain evidence="1 2">T01R-27</strain>
    </source>
</reference>
<name>A0A2D1U9V0_9SPHI</name>
<evidence type="ECO:0000313" key="2">
    <source>
        <dbReference type="Proteomes" id="UP000223749"/>
    </source>
</evidence>